<dbReference type="GO" id="GO:0016491">
    <property type="term" value="F:oxidoreductase activity"/>
    <property type="evidence" value="ECO:0007669"/>
    <property type="project" value="UniProtKB-KW"/>
</dbReference>
<keyword evidence="3" id="KW-0808">Transferase</keyword>
<dbReference type="InterPro" id="IPR018201">
    <property type="entry name" value="Ketoacyl_synth_AS"/>
</dbReference>
<dbReference type="SMART" id="SM00822">
    <property type="entry name" value="PKS_KR"/>
    <property type="match status" value="1"/>
</dbReference>
<keyword evidence="13" id="KW-1185">Reference proteome</keyword>
<dbReference type="GO" id="GO:0004315">
    <property type="term" value="F:3-oxoacyl-[acyl-carrier-protein] synthase activity"/>
    <property type="evidence" value="ECO:0007669"/>
    <property type="project" value="InterPro"/>
</dbReference>
<reference evidence="12 13" key="1">
    <citation type="journal article" date="2018" name="Sci. Rep.">
        <title>Comparative genomics provides insights into the lifestyle and reveals functional heterogeneity of dark septate endophytic fungi.</title>
        <authorList>
            <person name="Knapp D.G."/>
            <person name="Nemeth J.B."/>
            <person name="Barry K."/>
            <person name="Hainaut M."/>
            <person name="Henrissat B."/>
            <person name="Johnson J."/>
            <person name="Kuo A."/>
            <person name="Lim J.H.P."/>
            <person name="Lipzen A."/>
            <person name="Nolan M."/>
            <person name="Ohm R.A."/>
            <person name="Tamas L."/>
            <person name="Grigoriev I.V."/>
            <person name="Spatafora J.W."/>
            <person name="Nagy L.G."/>
            <person name="Kovacs G.M."/>
        </authorList>
    </citation>
    <scope>NUCLEOTIDE SEQUENCE [LARGE SCALE GENOMIC DNA]</scope>
    <source>
        <strain evidence="12 13">DSE2036</strain>
    </source>
</reference>
<evidence type="ECO:0000256" key="4">
    <source>
        <dbReference type="ARBA" id="ARBA00022857"/>
    </source>
</evidence>
<dbReference type="Pfam" id="PF08659">
    <property type="entry name" value="KR"/>
    <property type="match status" value="1"/>
</dbReference>
<dbReference type="InterPro" id="IPR011032">
    <property type="entry name" value="GroES-like_sf"/>
</dbReference>
<sequence length="2369" mass="256401">MENYKDEPIAIVGAACRLAGQISSLGDLWDMISKAKTGHCKVPADRWDADTWHHPDPDRKGGIAVKHGYFLDQDVGHFDAPFFSTTAKEAAAMDPMKRLLLEVAYESIENAGIPVENLMDSQTGCYVGCMTNDYEMMSLHDIYDVGHAAASATSEAMIANRVSWFFGMRGPSLTLDTACSSSLYALHLACQSLRLGETEMSLVAGVNLILNPNTMHQLSAMHMLSPEGISHTFDDRANGYGRGEGIGCLVVKRLSDALRDGDTIRCVIRGTGANADGKTPSITQPSSKAQADLIARTYKAAGLSMNETQYFESHGTGTPVGDPIEMEAIASTLGASRAAAGLGPLYVGSVKPTVGHTEGCSGLAGVFKALTCLEHGMLVPTYGVDRLNPKLKLSDWNLVLPSQTMNWPEKGQRRISVNSFGFGGANAHVILDDAYHYLAARNLTGNHSTVINSTLDDTGSDSGISSLGSRTPADGDRISKHLFVFSTKDEAGLGRIASSHMHHLSSKADKQDPQFLGDLSHTLYSRRSHLDFRSFAVAASAEELQAKLKQGLPKTPRASRQQLNLVFIFTGQGAQWPGMGHELIHYPEFRQSIETSQRHLEALGCKWNVLEELESNNIHLPQYSQTLCTVLQVALVDLLRCWQIHPKATLGHSSGEIGAAYAASLITRADAVKIAYVRGLSSADVTRPGAMLAAGLSAEEASDYLKVVPHEAAVVACVNSPSSVTLSGDVEAIDKLEAVISADGKFARKLKVKTAYHSPHMRAVSQTYFDRMGQLSNKASTEDTSVDKVTMFSSLKGRMIESPEELDAHYWVANMENTVQFSDALTALLNQPTQPGKKTPIRWGGFVEIGPHAALKGPVQQTISTTSAGKALKETPYLSAVERGKDAVTTALTAAGQLWARGHNVSLAATNTGELGGKPKVLTDLPSYPWNHTKRFWHESYLMRSNRFPVAPRTDLLGVPEDLSSALEPRWRNHLRLSENPWIEDHQITGTILYPAAGMLVMALEGALQTVAEGDRNGLLGFRFNEVRFDRGLVVTTGDEAVETRLSLQPDVAAPRQFRFTVFSTTSANNMDETLFREIEETSSTDVEWSQQRKVYEELSRDLSADSVDVDAFYDHLEHIGMEYGPLFRNVVELSALPHRSAAHAKIVLPDTLSSMPANFEFPHVMHPATMDSIFHLLLAALNDGRPVSEAAVPYGIDDMFVAYEQPRVAGDLFSGYGKLVSKSTDGHELVGDLIISDEEWSAPKLVITGFTLREVTSGDNTDNTAAFGAAKSRCAELVWNPDIDFVKMTGVQSSLEWLKYFFHKVLVQSVLVIVDDTASSAIETMQSLSATREMISGSKDFQIASRSATALRTISSALSVPESSTMLWDYSGEQDLPTSQTTFDVVIVQPTLSSISRIALGKLRGALSPRGRLVSSNSSTVFESRDMLRISGFENLAYNKQLVAASPQFSVPSIPEELYLLLPSKTDKISTLESSLRTDLSPLATINTVTLSDVPSLAGKHVISLLEAEAPFIYSWTDVEFNSFKTLISTAAHVFWLTRGDLLNAWSGGIEFSPAQGLLRVLRNEYPLVTLPHLDLSTNFDVGSMESVRLVSDVWKATLVPDAENEFAERDGTIFIPRAVNQDTCDKDLTQFDGQAEPVRQSLDECKTPIKPTLALPGNGLLWIEDDSVKTALSPQEVEVSIQNVVLKKSETLQAPETWGRGAVGIVTRCGSDVTSIAPSQQVVVLGNASFKTQVRVHQNLVVPKPSNWTGEQAAAITGVFVEAQYALLELAGLKKGQSILVHSAASSLGQAAIQVAQMVGAQVFALVDVKAEKEVLIDQYGIPTTHIYDAARETFVRGIHQLTDGLGVQVVLNCHPNPATLPSVSTLGEGGFFIDMCPMNSSQPEIRLPSSKRTASILRVNMDIIMRSKAQSVRSLFQQTFNTVARHGYIKPITSASHFSVTDTQDYLQALNDPAQSKNMVVVSFGDSASVLVPPPPPPKLELDPKGTYILAGGLGALGLDVARMMVESGAGHLVFLSRSGGGKNEADLQALRLHGARVDAFKCSVNDAASVANVFNELRNTGCTIKGLIQAAMVLEDGIFDNMTHEKWYRAFEPKTRGSRILLEQLSASTSGQSPFFLLLSSITGVIGNTAQANYASGNTFEDALAHHARANLGIPATSIDIGLVSDSSHFTSEGEFGDIDSYLHRYSHGWKGLQTNMGELRAIMAGLMRRAEQGDFSSSPAQVVLGLSEGLTKRHGTTGFERDRKFALRVIEDGGVAGGGDDKAVSIADALKQSTSRAEAAVAIEDDLKAQIAIAVGVGVNEVDGQKPLFDFGVDSLKAVEIRNRALKEMQSDISVFELLSATPLADIAVKIAAKSALVESKEEE</sequence>
<dbReference type="SMART" id="SM00827">
    <property type="entry name" value="PKS_AT"/>
    <property type="match status" value="1"/>
</dbReference>
<evidence type="ECO:0000256" key="7">
    <source>
        <dbReference type="ARBA" id="ARBA00023315"/>
    </source>
</evidence>
<dbReference type="InterPro" id="IPR042104">
    <property type="entry name" value="PKS_dehydratase_sf"/>
</dbReference>
<dbReference type="InterPro" id="IPR049900">
    <property type="entry name" value="PKS_mFAS_DH"/>
</dbReference>
<dbReference type="InterPro" id="IPR032821">
    <property type="entry name" value="PKS_assoc"/>
</dbReference>
<dbReference type="PROSITE" id="PS00012">
    <property type="entry name" value="PHOSPHOPANTETHEINE"/>
    <property type="match status" value="1"/>
</dbReference>
<dbReference type="SUPFAM" id="SSF53901">
    <property type="entry name" value="Thiolase-like"/>
    <property type="match status" value="1"/>
</dbReference>
<dbReference type="InterPro" id="IPR014030">
    <property type="entry name" value="Ketoacyl_synth_N"/>
</dbReference>
<feature type="domain" description="Ketosynthase family 3 (KS3)" evidence="10">
    <location>
        <begin position="6"/>
        <end position="433"/>
    </location>
</feature>
<dbReference type="InterPro" id="IPR016039">
    <property type="entry name" value="Thiolase-like"/>
</dbReference>
<dbReference type="GO" id="GO:0031177">
    <property type="term" value="F:phosphopantetheine binding"/>
    <property type="evidence" value="ECO:0007669"/>
    <property type="project" value="InterPro"/>
</dbReference>
<keyword evidence="2" id="KW-0597">Phosphoprotein</keyword>
<dbReference type="Gene3D" id="3.40.47.10">
    <property type="match status" value="1"/>
</dbReference>
<feature type="active site" description="Proton acceptor; for dehydratase activity" evidence="8">
    <location>
        <position position="986"/>
    </location>
</feature>
<dbReference type="InterPro" id="IPR036291">
    <property type="entry name" value="NAD(P)-bd_dom_sf"/>
</dbReference>
<dbReference type="SMART" id="SM00826">
    <property type="entry name" value="PKS_DH"/>
    <property type="match status" value="1"/>
</dbReference>
<dbReference type="SUPFAM" id="SSF55048">
    <property type="entry name" value="Probable ACP-binding domain of malonyl-CoA ACP transacylase"/>
    <property type="match status" value="1"/>
</dbReference>
<evidence type="ECO:0000256" key="5">
    <source>
        <dbReference type="ARBA" id="ARBA00023002"/>
    </source>
</evidence>
<dbReference type="InterPro" id="IPR013968">
    <property type="entry name" value="PKS_KR"/>
</dbReference>
<feature type="active site" description="Proton donor; for dehydratase activity" evidence="8">
    <location>
        <position position="1172"/>
    </location>
</feature>
<dbReference type="InterPro" id="IPR014031">
    <property type="entry name" value="Ketoacyl_synth_C"/>
</dbReference>
<evidence type="ECO:0000313" key="12">
    <source>
        <dbReference type="EMBL" id="PVI02664.1"/>
    </source>
</evidence>
<dbReference type="InterPro" id="IPR020841">
    <property type="entry name" value="PKS_Beta-ketoAc_synthase_dom"/>
</dbReference>
<dbReference type="InterPro" id="IPR049552">
    <property type="entry name" value="PKS_DH_N"/>
</dbReference>
<evidence type="ECO:0000259" key="10">
    <source>
        <dbReference type="PROSITE" id="PS52004"/>
    </source>
</evidence>
<dbReference type="InterPro" id="IPR013149">
    <property type="entry name" value="ADH-like_C"/>
</dbReference>
<dbReference type="SMART" id="SM00825">
    <property type="entry name" value="PKS_KS"/>
    <property type="match status" value="1"/>
</dbReference>
<keyword evidence="1" id="KW-0596">Phosphopantetheine</keyword>
<dbReference type="PANTHER" id="PTHR43775">
    <property type="entry name" value="FATTY ACID SYNTHASE"/>
    <property type="match status" value="1"/>
</dbReference>
<dbReference type="Gene3D" id="3.40.366.10">
    <property type="entry name" value="Malonyl-Coenzyme A Acyl Carrier Protein, domain 2"/>
    <property type="match status" value="1"/>
</dbReference>
<proteinExistence type="predicted"/>
<accession>A0A2V1DZ54</accession>
<dbReference type="GO" id="GO:0006633">
    <property type="term" value="P:fatty acid biosynthetic process"/>
    <property type="evidence" value="ECO:0007669"/>
    <property type="project" value="InterPro"/>
</dbReference>
<dbReference type="Gene3D" id="3.10.129.110">
    <property type="entry name" value="Polyketide synthase dehydratase"/>
    <property type="match status" value="1"/>
</dbReference>
<feature type="domain" description="Carrier" evidence="9">
    <location>
        <begin position="2286"/>
        <end position="2360"/>
    </location>
</feature>
<dbReference type="InterPro" id="IPR036736">
    <property type="entry name" value="ACP-like_sf"/>
</dbReference>
<feature type="domain" description="PKS/mFAS DH" evidence="11">
    <location>
        <begin position="954"/>
        <end position="1262"/>
    </location>
</feature>
<evidence type="ECO:0000256" key="1">
    <source>
        <dbReference type="ARBA" id="ARBA00022450"/>
    </source>
</evidence>
<feature type="region of interest" description="C-terminal hotdog fold" evidence="8">
    <location>
        <begin position="1105"/>
        <end position="1262"/>
    </location>
</feature>
<evidence type="ECO:0000256" key="6">
    <source>
        <dbReference type="ARBA" id="ARBA00023268"/>
    </source>
</evidence>
<dbReference type="OrthoDB" id="329835at2759"/>
<dbReference type="InterPro" id="IPR057326">
    <property type="entry name" value="KR_dom"/>
</dbReference>
<dbReference type="Pfam" id="PF02801">
    <property type="entry name" value="Ketoacyl-synt_C"/>
    <property type="match status" value="1"/>
</dbReference>
<dbReference type="PROSITE" id="PS52004">
    <property type="entry name" value="KS3_2"/>
    <property type="match status" value="1"/>
</dbReference>
<dbReference type="Pfam" id="PF21089">
    <property type="entry name" value="PKS_DH_N"/>
    <property type="match status" value="1"/>
</dbReference>
<keyword evidence="6" id="KW-0511">Multifunctional enzyme</keyword>
<dbReference type="STRING" id="97972.A0A2V1DZ54"/>
<dbReference type="PANTHER" id="PTHR43775:SF29">
    <property type="entry name" value="ASPERFURANONE POLYKETIDE SYNTHASE AFOG-RELATED"/>
    <property type="match status" value="1"/>
</dbReference>
<dbReference type="SMART" id="SM00829">
    <property type="entry name" value="PKS_ER"/>
    <property type="match status" value="1"/>
</dbReference>
<dbReference type="InterPro" id="IPR020843">
    <property type="entry name" value="ER"/>
</dbReference>
<dbReference type="InterPro" id="IPR006162">
    <property type="entry name" value="Ppantetheine_attach_site"/>
</dbReference>
<dbReference type="Proteomes" id="UP000244855">
    <property type="component" value="Unassembled WGS sequence"/>
</dbReference>
<dbReference type="Pfam" id="PF16197">
    <property type="entry name" value="KAsynt_C_assoc"/>
    <property type="match status" value="1"/>
</dbReference>
<keyword evidence="7" id="KW-0012">Acyltransferase</keyword>
<dbReference type="InterPro" id="IPR014043">
    <property type="entry name" value="Acyl_transferase_dom"/>
</dbReference>
<dbReference type="SMART" id="SM00823">
    <property type="entry name" value="PKS_PP"/>
    <property type="match status" value="1"/>
</dbReference>
<dbReference type="Pfam" id="PF00109">
    <property type="entry name" value="ketoacyl-synt"/>
    <property type="match status" value="1"/>
</dbReference>
<dbReference type="GO" id="GO:0004312">
    <property type="term" value="F:fatty acid synthase activity"/>
    <property type="evidence" value="ECO:0007669"/>
    <property type="project" value="TreeGrafter"/>
</dbReference>
<evidence type="ECO:0000256" key="8">
    <source>
        <dbReference type="PROSITE-ProRule" id="PRU01363"/>
    </source>
</evidence>
<dbReference type="InterPro" id="IPR001227">
    <property type="entry name" value="Ac_transferase_dom_sf"/>
</dbReference>
<dbReference type="CDD" id="cd05195">
    <property type="entry name" value="enoyl_red"/>
    <property type="match status" value="1"/>
</dbReference>
<organism evidence="12 13">
    <name type="scientific">Periconia macrospinosa</name>
    <dbReference type="NCBI Taxonomy" id="97972"/>
    <lineage>
        <taxon>Eukaryota</taxon>
        <taxon>Fungi</taxon>
        <taxon>Dikarya</taxon>
        <taxon>Ascomycota</taxon>
        <taxon>Pezizomycotina</taxon>
        <taxon>Dothideomycetes</taxon>
        <taxon>Pleosporomycetidae</taxon>
        <taxon>Pleosporales</taxon>
        <taxon>Massarineae</taxon>
        <taxon>Periconiaceae</taxon>
        <taxon>Periconia</taxon>
    </lineage>
</organism>
<evidence type="ECO:0000256" key="2">
    <source>
        <dbReference type="ARBA" id="ARBA00022553"/>
    </source>
</evidence>
<keyword evidence="4" id="KW-0521">NADP</keyword>
<dbReference type="InterPro" id="IPR020806">
    <property type="entry name" value="PKS_PP-bd"/>
</dbReference>
<dbReference type="InterPro" id="IPR049551">
    <property type="entry name" value="PKS_DH_C"/>
</dbReference>
<protein>
    <submittedName>
        <fullName evidence="12">PKSN polyketide synthase for alternapyrone biosynthesis</fullName>
    </submittedName>
</protein>
<evidence type="ECO:0000313" key="13">
    <source>
        <dbReference type="Proteomes" id="UP000244855"/>
    </source>
</evidence>
<dbReference type="InterPro" id="IPR016035">
    <property type="entry name" value="Acyl_Trfase/lysoPLipase"/>
</dbReference>
<dbReference type="InterPro" id="IPR020807">
    <property type="entry name" value="PKS_DH"/>
</dbReference>
<dbReference type="GO" id="GO:0030639">
    <property type="term" value="P:polyketide biosynthetic process"/>
    <property type="evidence" value="ECO:0007669"/>
    <property type="project" value="UniProtKB-ARBA"/>
</dbReference>
<dbReference type="PROSITE" id="PS52019">
    <property type="entry name" value="PKS_MFAS_DH"/>
    <property type="match status" value="1"/>
</dbReference>
<dbReference type="SUPFAM" id="SSF50129">
    <property type="entry name" value="GroES-like"/>
    <property type="match status" value="1"/>
</dbReference>
<dbReference type="CDD" id="cd00833">
    <property type="entry name" value="PKS"/>
    <property type="match status" value="1"/>
</dbReference>
<dbReference type="InterPro" id="IPR050091">
    <property type="entry name" value="PKS_NRPS_Biosynth_Enz"/>
</dbReference>
<evidence type="ECO:0000259" key="9">
    <source>
        <dbReference type="PROSITE" id="PS50075"/>
    </source>
</evidence>
<keyword evidence="5" id="KW-0560">Oxidoreductase</keyword>
<dbReference type="Pfam" id="PF23114">
    <property type="entry name" value="NAD-bd_HRPKS_sdrA"/>
    <property type="match status" value="1"/>
</dbReference>
<feature type="region of interest" description="N-terminal hotdog fold" evidence="8">
    <location>
        <begin position="954"/>
        <end position="1086"/>
    </location>
</feature>
<dbReference type="PROSITE" id="PS00606">
    <property type="entry name" value="KS3_1"/>
    <property type="match status" value="1"/>
</dbReference>
<dbReference type="InterPro" id="IPR056501">
    <property type="entry name" value="NAD-bd_HRPKS_sdrA"/>
</dbReference>
<dbReference type="Gene3D" id="3.30.70.3290">
    <property type="match status" value="1"/>
</dbReference>
<dbReference type="PROSITE" id="PS50075">
    <property type="entry name" value="CARRIER"/>
    <property type="match status" value="1"/>
</dbReference>
<dbReference type="Pfam" id="PF14765">
    <property type="entry name" value="PS-DH"/>
    <property type="match status" value="1"/>
</dbReference>
<dbReference type="Gene3D" id="3.40.50.720">
    <property type="entry name" value="NAD(P)-binding Rossmann-like Domain"/>
    <property type="match status" value="2"/>
</dbReference>
<dbReference type="Gene3D" id="1.10.1200.10">
    <property type="entry name" value="ACP-like"/>
    <property type="match status" value="1"/>
</dbReference>
<dbReference type="InterPro" id="IPR016036">
    <property type="entry name" value="Malonyl_transacylase_ACP-bd"/>
</dbReference>
<dbReference type="SUPFAM" id="SSF47336">
    <property type="entry name" value="ACP-like"/>
    <property type="match status" value="1"/>
</dbReference>
<gene>
    <name evidence="12" type="ORF">DM02DRAFT_701168</name>
</gene>
<name>A0A2V1DZ54_9PLEO</name>
<dbReference type="EMBL" id="KZ805340">
    <property type="protein sequence ID" value="PVI02664.1"/>
    <property type="molecule type" value="Genomic_DNA"/>
</dbReference>
<evidence type="ECO:0000256" key="3">
    <source>
        <dbReference type="ARBA" id="ARBA00022679"/>
    </source>
</evidence>
<dbReference type="Pfam" id="PF00107">
    <property type="entry name" value="ADH_zinc_N"/>
    <property type="match status" value="1"/>
</dbReference>
<dbReference type="InterPro" id="IPR009081">
    <property type="entry name" value="PP-bd_ACP"/>
</dbReference>
<evidence type="ECO:0000259" key="11">
    <source>
        <dbReference type="PROSITE" id="PS52019"/>
    </source>
</evidence>
<dbReference type="Pfam" id="PF00550">
    <property type="entry name" value="PP-binding"/>
    <property type="match status" value="1"/>
</dbReference>
<dbReference type="Pfam" id="PF00698">
    <property type="entry name" value="Acyl_transf_1"/>
    <property type="match status" value="1"/>
</dbReference>
<dbReference type="Gene3D" id="3.90.180.10">
    <property type="entry name" value="Medium-chain alcohol dehydrogenases, catalytic domain"/>
    <property type="match status" value="1"/>
</dbReference>
<dbReference type="SUPFAM" id="SSF52151">
    <property type="entry name" value="FabD/lysophospholipase-like"/>
    <property type="match status" value="1"/>
</dbReference>
<dbReference type="SUPFAM" id="SSF51735">
    <property type="entry name" value="NAD(P)-binding Rossmann-fold domains"/>
    <property type="match status" value="2"/>
</dbReference>